<proteinExistence type="predicted"/>
<dbReference type="Proteomes" id="UP000824025">
    <property type="component" value="Unassembled WGS sequence"/>
</dbReference>
<dbReference type="SUPFAM" id="SSF51445">
    <property type="entry name" value="(Trans)glycosidases"/>
    <property type="match status" value="1"/>
</dbReference>
<dbReference type="EMBL" id="DXCF01000002">
    <property type="protein sequence ID" value="HIZ08910.1"/>
    <property type="molecule type" value="Genomic_DNA"/>
</dbReference>
<name>A0A9D2D5P5_9FIRM</name>
<evidence type="ECO:0000313" key="1">
    <source>
        <dbReference type="EMBL" id="HIZ08910.1"/>
    </source>
</evidence>
<sequence>MKNWYWIELIGFDVNSADYGVGDFLARTGGRVEGVSFLFSNIDFINTHEGVTGKYLTPCECSYGAHPYNEERARQEWKDTDLKGLIAQLHSRGVKVVFSCFNSFTYGLDGKMQTGAFCSNHREIWDRNKNGDLVYGVNVLKHLKNGTLYEDYLFSQMNRVIADYGFDGIHVADGVSTARQSVQNGDFSDDIVGQFAETGNYPFVKTAESKALYRSRRKYILENCYEEFVTFLADRWAAYYDKLFATVKGLIIFNNCWTLDPFEALYRYGFDYTKVGAGRAYGVMIEEISATRPILSKEDNAGYESTPQDSAGYHYKYMLMQMSNRMAMPQVRLLPLTPIKDDAEQWDILRHNPMELQRDLARRCNLFAYTGELRRCMDEPFFCTSDAVPKTDWDWLFSIYDKCGGVTPESVCGYTALYSQERLYRELHEYVRTKNYTSQELHFELLQNGLDIGSMAQAKDAAALRSPLLLVHYGMLSEEERTAVEKSAAPLVILGEAETGGIKLDAGIPLTLRNMRPYEGMEEDLAAARAAFSVRRARRRDKMGGLWTSPLPYNRYPAKYFEQLAVILSKLAGLPLPKAGVHVAKLKLGEGEYRYLVSNNRHCYALPHIVHGKKIGAAVSLLKYKGYPVYVDGDEFIDRVPPRGMSVVDIREEEGK</sequence>
<dbReference type="InterPro" id="IPR017853">
    <property type="entry name" value="GH"/>
</dbReference>
<evidence type="ECO:0000313" key="2">
    <source>
        <dbReference type="Proteomes" id="UP000824025"/>
    </source>
</evidence>
<reference evidence="1" key="2">
    <citation type="submission" date="2021-04" db="EMBL/GenBank/DDBJ databases">
        <authorList>
            <person name="Gilroy R."/>
        </authorList>
    </citation>
    <scope>NUCLEOTIDE SEQUENCE</scope>
    <source>
        <strain evidence="1">CHK192-19661</strain>
    </source>
</reference>
<dbReference type="AlphaFoldDB" id="A0A9D2D5P5"/>
<accession>A0A9D2D5P5</accession>
<organism evidence="1 2">
    <name type="scientific">Candidatus Borkfalkia avicola</name>
    <dbReference type="NCBI Taxonomy" id="2838503"/>
    <lineage>
        <taxon>Bacteria</taxon>
        <taxon>Bacillati</taxon>
        <taxon>Bacillota</taxon>
        <taxon>Clostridia</taxon>
        <taxon>Christensenellales</taxon>
        <taxon>Christensenellaceae</taxon>
        <taxon>Candidatus Borkfalkia</taxon>
    </lineage>
</organism>
<gene>
    <name evidence="1" type="ORF">H9726_00340</name>
</gene>
<reference evidence="1" key="1">
    <citation type="journal article" date="2021" name="PeerJ">
        <title>Extensive microbial diversity within the chicken gut microbiome revealed by metagenomics and culture.</title>
        <authorList>
            <person name="Gilroy R."/>
            <person name="Ravi A."/>
            <person name="Getino M."/>
            <person name="Pursley I."/>
            <person name="Horton D.L."/>
            <person name="Alikhan N.F."/>
            <person name="Baker D."/>
            <person name="Gharbi K."/>
            <person name="Hall N."/>
            <person name="Watson M."/>
            <person name="Adriaenssens E.M."/>
            <person name="Foster-Nyarko E."/>
            <person name="Jarju S."/>
            <person name="Secka A."/>
            <person name="Antonio M."/>
            <person name="Oren A."/>
            <person name="Chaudhuri R.R."/>
            <person name="La Ragione R."/>
            <person name="Hildebrand F."/>
            <person name="Pallen M.J."/>
        </authorList>
    </citation>
    <scope>NUCLEOTIDE SEQUENCE</scope>
    <source>
        <strain evidence="1">CHK192-19661</strain>
    </source>
</reference>
<comment type="caution">
    <text evidence="1">The sequence shown here is derived from an EMBL/GenBank/DDBJ whole genome shotgun (WGS) entry which is preliminary data.</text>
</comment>
<protein>
    <submittedName>
        <fullName evidence="1">Uncharacterized protein</fullName>
    </submittedName>
</protein>